<dbReference type="AlphaFoldDB" id="A0A5Q2TQT0"/>
<dbReference type="KEGG" id="grc:GI584_14795"/>
<proteinExistence type="predicted"/>
<gene>
    <name evidence="1" type="ORF">GI584_14795</name>
</gene>
<dbReference type="Proteomes" id="UP000339690">
    <property type="component" value="Chromosome"/>
</dbReference>
<dbReference type="InterPro" id="IPR026369">
    <property type="entry name" value="CxxC_20_CxxC"/>
</dbReference>
<dbReference type="EMBL" id="CP045915">
    <property type="protein sequence ID" value="QGH35238.1"/>
    <property type="molecule type" value="Genomic_DNA"/>
</dbReference>
<evidence type="ECO:0000313" key="1">
    <source>
        <dbReference type="EMBL" id="QGH35238.1"/>
    </source>
</evidence>
<keyword evidence="2" id="KW-1185">Reference proteome</keyword>
<reference evidence="1 2" key="1">
    <citation type="submission" date="2019-11" db="EMBL/GenBank/DDBJ databases">
        <title>Gracilibacillus salitolerans sp. nov., a moderate halophile isolated from a saline soil in northwest China.</title>
        <authorList>
            <person name="Gan L."/>
        </authorList>
    </citation>
    <scope>NUCLEOTIDE SEQUENCE [LARGE SCALE GENOMIC DNA]</scope>
    <source>
        <strain evidence="1 2">SCU50</strain>
    </source>
</reference>
<evidence type="ECO:0000313" key="2">
    <source>
        <dbReference type="Proteomes" id="UP000339690"/>
    </source>
</evidence>
<sequence length="89" mass="10305">MPTCQHCHYEWSYKQTLNKSFTLDPAMPCLYCGTKQFLSKKARRKTSMLNFLPPGADFTTDSIWCIHYGIRAFTSDHNNCDGHYVPHIS</sequence>
<accession>A0A5Q2TQT0</accession>
<name>A0A5Q2TQT0_9BACI</name>
<organism evidence="1 2">
    <name type="scientific">Gracilibacillus salitolerans</name>
    <dbReference type="NCBI Taxonomy" id="2663022"/>
    <lineage>
        <taxon>Bacteria</taxon>
        <taxon>Bacillati</taxon>
        <taxon>Bacillota</taxon>
        <taxon>Bacilli</taxon>
        <taxon>Bacillales</taxon>
        <taxon>Bacillaceae</taxon>
        <taxon>Gracilibacillus</taxon>
    </lineage>
</organism>
<protein>
    <submittedName>
        <fullName evidence="1">Uncharacterized protein</fullName>
    </submittedName>
</protein>
<dbReference type="NCBIfam" id="TIGR04104">
    <property type="entry name" value="cxxc_20_cxxc"/>
    <property type="match status" value="1"/>
</dbReference>
<dbReference type="RefSeq" id="WP_153791693.1">
    <property type="nucleotide sequence ID" value="NZ_CP045915.1"/>
</dbReference>